<dbReference type="InterPro" id="IPR019595">
    <property type="entry name" value="DUF2470"/>
</dbReference>
<dbReference type="PANTHER" id="PTHR37783">
    <property type="entry name" value="MEMBRANE PROTEIN, PUTATIVE (AFU_ORTHOLOGUE AFUA_1G04315)-RELATED"/>
    <property type="match status" value="1"/>
</dbReference>
<dbReference type="VEuPathDB" id="FungiDB:LELG_03140"/>
<evidence type="ECO:0000259" key="2">
    <source>
        <dbReference type="Pfam" id="PF10615"/>
    </source>
</evidence>
<feature type="domain" description="DUF2470" evidence="2">
    <location>
        <begin position="5"/>
        <end position="93"/>
    </location>
</feature>
<sequence length="234" mass="26952">MSDPSARIISHMNNDHQLSLNDYVVIYGQTDFEKLIEDSVQITEIDPEHIVLEFKLQNLAKVQNLALYWSDAQEYENITVKSWSDIKGKLIAMAKYCADKRGLAVKKLTKVEGPSILGPAAFESLRMYPQWALMPLNAYDPNIISRAFANDFLLNKVSCFLPTSVFAFYHYVFEKHVSKLIAAYIIGHLIEIVFFTRPILKKHRAPTNVRVKWYLLNMIEGFPVLLRLKNLTKD</sequence>
<dbReference type="PANTHER" id="PTHR37783:SF1">
    <property type="entry name" value="MEMBRANE PROTEIN, PUTATIVE (AFU_ORTHOLOGUE AFUA_1G04315)-RELATED"/>
    <property type="match status" value="1"/>
</dbReference>
<dbReference type="OrthoDB" id="5553410at2759"/>
<dbReference type="Gene3D" id="3.20.180.10">
    <property type="entry name" value="PNP-oxidase-like"/>
    <property type="match status" value="1"/>
</dbReference>
<dbReference type="OMA" id="HISVASM"/>
<dbReference type="Proteomes" id="UP000001996">
    <property type="component" value="Unassembled WGS sequence"/>
</dbReference>
<feature type="transmembrane region" description="Helical" evidence="1">
    <location>
        <begin position="181"/>
        <end position="200"/>
    </location>
</feature>
<dbReference type="KEGG" id="lel:PVL30_002632"/>
<dbReference type="Pfam" id="PF10615">
    <property type="entry name" value="DUF2470"/>
    <property type="match status" value="1"/>
</dbReference>
<evidence type="ECO:0000256" key="1">
    <source>
        <dbReference type="SAM" id="Phobius"/>
    </source>
</evidence>
<evidence type="ECO:0000313" key="3">
    <source>
        <dbReference type="EMBL" id="EDK44961.1"/>
    </source>
</evidence>
<reference evidence="3 4" key="1">
    <citation type="journal article" date="2009" name="Nature">
        <title>Evolution of pathogenicity and sexual reproduction in eight Candida genomes.</title>
        <authorList>
            <person name="Butler G."/>
            <person name="Rasmussen M.D."/>
            <person name="Lin M.F."/>
            <person name="Santos M.A."/>
            <person name="Sakthikumar S."/>
            <person name="Munro C.A."/>
            <person name="Rheinbay E."/>
            <person name="Grabherr M."/>
            <person name="Forche A."/>
            <person name="Reedy J.L."/>
            <person name="Agrafioti I."/>
            <person name="Arnaud M.B."/>
            <person name="Bates S."/>
            <person name="Brown A.J."/>
            <person name="Brunke S."/>
            <person name="Costanzo M.C."/>
            <person name="Fitzpatrick D.A."/>
            <person name="de Groot P.W."/>
            <person name="Harris D."/>
            <person name="Hoyer L.L."/>
            <person name="Hube B."/>
            <person name="Klis F.M."/>
            <person name="Kodira C."/>
            <person name="Lennard N."/>
            <person name="Logue M.E."/>
            <person name="Martin R."/>
            <person name="Neiman A.M."/>
            <person name="Nikolaou E."/>
            <person name="Quail M.A."/>
            <person name="Quinn J."/>
            <person name="Santos M.C."/>
            <person name="Schmitzberger F.F."/>
            <person name="Sherlock G."/>
            <person name="Shah P."/>
            <person name="Silverstein K.A."/>
            <person name="Skrzypek M.S."/>
            <person name="Soll D."/>
            <person name="Staggs R."/>
            <person name="Stansfield I."/>
            <person name="Stumpf M.P."/>
            <person name="Sudbery P.E."/>
            <person name="Srikantha T."/>
            <person name="Zeng Q."/>
            <person name="Berman J."/>
            <person name="Berriman M."/>
            <person name="Heitman J."/>
            <person name="Gow N.A."/>
            <person name="Lorenz M.C."/>
            <person name="Birren B.W."/>
            <person name="Kellis M."/>
            <person name="Cuomo C.A."/>
        </authorList>
    </citation>
    <scope>NUCLEOTIDE SEQUENCE [LARGE SCALE GENOMIC DNA]</scope>
    <source>
        <strain evidence="4">ATCC 11503 / BCRC 21390 / CBS 2605 / JCM 1781 / NBRC 1676 / NRRL YB-4239</strain>
    </source>
</reference>
<dbReference type="eggNOG" id="ENOG502RZUI">
    <property type="taxonomic scope" value="Eukaryota"/>
</dbReference>
<dbReference type="HOGENOM" id="CLU_081019_1_0_1"/>
<name>A5E0K3_LODEL</name>
<keyword evidence="1" id="KW-0472">Membrane</keyword>
<dbReference type="EMBL" id="CH981527">
    <property type="protein sequence ID" value="EDK44961.1"/>
    <property type="molecule type" value="Genomic_DNA"/>
</dbReference>
<keyword evidence="4" id="KW-1185">Reference proteome</keyword>
<dbReference type="AlphaFoldDB" id="A5E0K3"/>
<organism evidence="3 4">
    <name type="scientific">Lodderomyces elongisporus (strain ATCC 11503 / CBS 2605 / JCM 1781 / NBRC 1676 / NRRL YB-4239)</name>
    <name type="common">Yeast</name>
    <name type="synonym">Saccharomyces elongisporus</name>
    <dbReference type="NCBI Taxonomy" id="379508"/>
    <lineage>
        <taxon>Eukaryota</taxon>
        <taxon>Fungi</taxon>
        <taxon>Dikarya</taxon>
        <taxon>Ascomycota</taxon>
        <taxon>Saccharomycotina</taxon>
        <taxon>Pichiomycetes</taxon>
        <taxon>Debaryomycetaceae</taxon>
        <taxon>Candida/Lodderomyces clade</taxon>
        <taxon>Lodderomyces</taxon>
    </lineage>
</organism>
<keyword evidence="1" id="KW-1133">Transmembrane helix</keyword>
<proteinExistence type="predicted"/>
<accession>A5E0K3</accession>
<feature type="transmembrane region" description="Helical" evidence="1">
    <location>
        <begin position="152"/>
        <end position="169"/>
    </location>
</feature>
<evidence type="ECO:0000313" key="4">
    <source>
        <dbReference type="Proteomes" id="UP000001996"/>
    </source>
</evidence>
<protein>
    <recommendedName>
        <fullName evidence="2">DUF2470 domain-containing protein</fullName>
    </recommendedName>
</protein>
<gene>
    <name evidence="3" type="ORF">LELG_03140</name>
</gene>
<dbReference type="GeneID" id="5232348"/>
<dbReference type="InParanoid" id="A5E0K3"/>
<dbReference type="InterPro" id="IPR037119">
    <property type="entry name" value="Haem_oxidase_HugZ-like_sf"/>
</dbReference>
<keyword evidence="1" id="KW-0812">Transmembrane</keyword>